<dbReference type="InterPro" id="IPR024991">
    <property type="entry name" value="RING-H2_APC11"/>
</dbReference>
<evidence type="ECO:0000256" key="2">
    <source>
        <dbReference type="ARBA" id="ARBA00013928"/>
    </source>
</evidence>
<evidence type="ECO:0000256" key="10">
    <source>
        <dbReference type="PROSITE-ProRule" id="PRU00175"/>
    </source>
</evidence>
<evidence type="ECO:0000256" key="4">
    <source>
        <dbReference type="ARBA" id="ARBA00022723"/>
    </source>
</evidence>
<organism evidence="13 14">
    <name type="scientific">Panagrellus redivivus</name>
    <name type="common">Microworm</name>
    <dbReference type="NCBI Taxonomy" id="6233"/>
    <lineage>
        <taxon>Eukaryota</taxon>
        <taxon>Metazoa</taxon>
        <taxon>Ecdysozoa</taxon>
        <taxon>Nematoda</taxon>
        <taxon>Chromadorea</taxon>
        <taxon>Rhabditida</taxon>
        <taxon>Tylenchina</taxon>
        <taxon>Panagrolaimomorpha</taxon>
        <taxon>Panagrolaimoidea</taxon>
        <taxon>Panagrolaimidae</taxon>
        <taxon>Panagrellus</taxon>
    </lineage>
</organism>
<dbReference type="GO" id="GO:0008270">
    <property type="term" value="F:zinc ion binding"/>
    <property type="evidence" value="ECO:0007669"/>
    <property type="project" value="UniProtKB-KW"/>
</dbReference>
<sequence length="209" mass="22561">MPSSPSSLTDDDDMYADALSPADSAPDSPGSTSGNSSAEHEHGFDDSDVSDSSLSTIQGDDDENAENIEDKSVIVKKVKESPRAAMKRKLEEPEGELGRQAEAYRNGVSMPSKTKLTIGVSKVQFSASWRWRASATGDKCGICRGGFEATCPTCKVPGDGCPLAIGECKHSFHLHCIGRWGEQNSKASCPLCRNEWRYNEGQVSYCETD</sequence>
<keyword evidence="5 10" id="KW-0863">Zinc-finger</keyword>
<dbReference type="Pfam" id="PF12861">
    <property type="entry name" value="zf-ANAPC11"/>
    <property type="match status" value="1"/>
</dbReference>
<keyword evidence="13" id="KW-1185">Reference proteome</keyword>
<dbReference type="PANTHER" id="PTHR11210">
    <property type="entry name" value="RING BOX"/>
    <property type="match status" value="1"/>
</dbReference>
<comment type="similarity">
    <text evidence="1">Belongs to the RING-box family.</text>
</comment>
<evidence type="ECO:0000256" key="9">
    <source>
        <dbReference type="ARBA" id="ARBA00023306"/>
    </source>
</evidence>
<evidence type="ECO:0000256" key="6">
    <source>
        <dbReference type="ARBA" id="ARBA00022776"/>
    </source>
</evidence>
<feature type="region of interest" description="Disordered" evidence="11">
    <location>
        <begin position="1"/>
        <end position="74"/>
    </location>
</feature>
<dbReference type="PROSITE" id="PS50089">
    <property type="entry name" value="ZF_RING_2"/>
    <property type="match status" value="1"/>
</dbReference>
<dbReference type="CDD" id="cd16456">
    <property type="entry name" value="RING-H2_APC11"/>
    <property type="match status" value="1"/>
</dbReference>
<feature type="compositionally biased region" description="Low complexity" evidence="11">
    <location>
        <begin position="16"/>
        <end position="29"/>
    </location>
</feature>
<name>A0A7E4VA89_PANRE</name>
<evidence type="ECO:0000256" key="8">
    <source>
        <dbReference type="ARBA" id="ARBA00022833"/>
    </source>
</evidence>
<dbReference type="InterPro" id="IPR013083">
    <property type="entry name" value="Znf_RING/FYVE/PHD"/>
</dbReference>
<dbReference type="GO" id="GO:0097602">
    <property type="term" value="F:cullin family protein binding"/>
    <property type="evidence" value="ECO:0007669"/>
    <property type="project" value="InterPro"/>
</dbReference>
<evidence type="ECO:0000256" key="11">
    <source>
        <dbReference type="SAM" id="MobiDB-lite"/>
    </source>
</evidence>
<keyword evidence="7" id="KW-0833">Ubl conjugation pathway</keyword>
<keyword evidence="6" id="KW-0498">Mitosis</keyword>
<dbReference type="GO" id="GO:0061630">
    <property type="term" value="F:ubiquitin protein ligase activity"/>
    <property type="evidence" value="ECO:0007669"/>
    <property type="project" value="InterPro"/>
</dbReference>
<reference evidence="14" key="2">
    <citation type="submission" date="2020-10" db="UniProtKB">
        <authorList>
            <consortium name="WormBaseParasite"/>
        </authorList>
    </citation>
    <scope>IDENTIFICATION</scope>
</reference>
<evidence type="ECO:0000256" key="7">
    <source>
        <dbReference type="ARBA" id="ARBA00022786"/>
    </source>
</evidence>
<dbReference type="InterPro" id="IPR051031">
    <property type="entry name" value="RING-box_E3_Ubiquitin_Ligase"/>
</dbReference>
<accession>A0A7E4VA89</accession>
<protein>
    <recommendedName>
        <fullName evidence="2">Anaphase-promoting complex subunit 11</fullName>
    </recommendedName>
</protein>
<dbReference type="AlphaFoldDB" id="A0A7E4VA89"/>
<keyword evidence="3" id="KW-0132">Cell division</keyword>
<reference evidence="13" key="1">
    <citation type="journal article" date="2013" name="Genetics">
        <title>The draft genome and transcriptome of Panagrellus redivivus are shaped by the harsh demands of a free-living lifestyle.</title>
        <authorList>
            <person name="Srinivasan J."/>
            <person name="Dillman A.R."/>
            <person name="Macchietto M.G."/>
            <person name="Heikkinen L."/>
            <person name="Lakso M."/>
            <person name="Fracchia K.M."/>
            <person name="Antoshechkin I."/>
            <person name="Mortazavi A."/>
            <person name="Wong G."/>
            <person name="Sternberg P.W."/>
        </authorList>
    </citation>
    <scope>NUCLEOTIDE SEQUENCE [LARGE SCALE GENOMIC DNA]</scope>
    <source>
        <strain evidence="13">MT8872</strain>
    </source>
</reference>
<evidence type="ECO:0000313" key="13">
    <source>
        <dbReference type="Proteomes" id="UP000492821"/>
    </source>
</evidence>
<dbReference type="WBParaSite" id="Pan_g18427.t1">
    <property type="protein sequence ID" value="Pan_g18427.t1"/>
    <property type="gene ID" value="Pan_g18427"/>
</dbReference>
<proteinExistence type="inferred from homology"/>
<dbReference type="Proteomes" id="UP000492821">
    <property type="component" value="Unassembled WGS sequence"/>
</dbReference>
<keyword evidence="8" id="KW-0862">Zinc</keyword>
<keyword evidence="9" id="KW-0131">Cell cycle</keyword>
<dbReference type="GO" id="GO:0005680">
    <property type="term" value="C:anaphase-promoting complex"/>
    <property type="evidence" value="ECO:0007669"/>
    <property type="project" value="InterPro"/>
</dbReference>
<evidence type="ECO:0000259" key="12">
    <source>
        <dbReference type="PROSITE" id="PS50089"/>
    </source>
</evidence>
<dbReference type="SUPFAM" id="SSF57850">
    <property type="entry name" value="RING/U-box"/>
    <property type="match status" value="1"/>
</dbReference>
<evidence type="ECO:0000256" key="1">
    <source>
        <dbReference type="ARBA" id="ARBA00009273"/>
    </source>
</evidence>
<evidence type="ECO:0000313" key="14">
    <source>
        <dbReference type="WBParaSite" id="Pan_g18427.t1"/>
    </source>
</evidence>
<feature type="domain" description="RING-type" evidence="12">
    <location>
        <begin position="151"/>
        <end position="193"/>
    </location>
</feature>
<keyword evidence="4" id="KW-0479">Metal-binding</keyword>
<dbReference type="GO" id="GO:0051301">
    <property type="term" value="P:cell division"/>
    <property type="evidence" value="ECO:0007669"/>
    <property type="project" value="UniProtKB-KW"/>
</dbReference>
<evidence type="ECO:0000256" key="5">
    <source>
        <dbReference type="ARBA" id="ARBA00022771"/>
    </source>
</evidence>
<evidence type="ECO:0000256" key="3">
    <source>
        <dbReference type="ARBA" id="ARBA00022618"/>
    </source>
</evidence>
<dbReference type="Gene3D" id="3.30.40.10">
    <property type="entry name" value="Zinc/RING finger domain, C3HC4 (zinc finger)"/>
    <property type="match status" value="1"/>
</dbReference>
<dbReference type="InterPro" id="IPR001841">
    <property type="entry name" value="Znf_RING"/>
</dbReference>
<dbReference type="GO" id="GO:0031145">
    <property type="term" value="P:anaphase-promoting complex-dependent catabolic process"/>
    <property type="evidence" value="ECO:0007669"/>
    <property type="project" value="InterPro"/>
</dbReference>